<dbReference type="EMBL" id="CP046455">
    <property type="protein sequence ID" value="QGU07603.1"/>
    <property type="molecule type" value="Genomic_DNA"/>
</dbReference>
<dbReference type="Proteomes" id="UP000424462">
    <property type="component" value="Chromosome"/>
</dbReference>
<dbReference type="KEGG" id="cok:COCCU_08395"/>
<accession>A0A6B8VTU6</accession>
<name>A0A6B8VTU6_9CORY</name>
<dbReference type="InterPro" id="IPR050900">
    <property type="entry name" value="Transposase_IS3/IS150/IS904"/>
</dbReference>
<evidence type="ECO:0008006" key="3">
    <source>
        <dbReference type="Google" id="ProtNLM"/>
    </source>
</evidence>
<reference evidence="1 2" key="1">
    <citation type="submission" date="2019-11" db="EMBL/GenBank/DDBJ databases">
        <title>Complete genome sequence of Corynebacterium kalinowskii 1959, a novel Corynebacterium species isolated from soil of a small paddock in Vilsendorf, Germany.</title>
        <authorList>
            <person name="Schaffert L."/>
            <person name="Ruwe M."/>
            <person name="Milse J."/>
            <person name="Hanuschka K."/>
            <person name="Ortseifen V."/>
            <person name="Droste J."/>
            <person name="Brandt D."/>
            <person name="Schlueter L."/>
            <person name="Kutter Y."/>
            <person name="Vinke S."/>
            <person name="Viehoefer P."/>
            <person name="Jacob L."/>
            <person name="Luebke N.-C."/>
            <person name="Schulte-Berndt E."/>
            <person name="Hain C."/>
            <person name="Linder M."/>
            <person name="Schmidt P."/>
            <person name="Wollenschlaeger L."/>
            <person name="Luttermann T."/>
            <person name="Thieme E."/>
            <person name="Hassa J."/>
            <person name="Haak M."/>
            <person name="Wittchen M."/>
            <person name="Mentz A."/>
            <person name="Persicke M."/>
            <person name="Busche T."/>
            <person name="Ruckert C."/>
        </authorList>
    </citation>
    <scope>NUCLEOTIDE SEQUENCE [LARGE SCALE GENOMIC DNA]</scope>
    <source>
        <strain evidence="1 2">2039</strain>
    </source>
</reference>
<gene>
    <name evidence="1" type="ORF">COCCU_08395</name>
</gene>
<protein>
    <recommendedName>
        <fullName evidence="3">Transposase</fullName>
    </recommendedName>
</protein>
<evidence type="ECO:0000313" key="1">
    <source>
        <dbReference type="EMBL" id="QGU07603.1"/>
    </source>
</evidence>
<dbReference type="SUPFAM" id="SSF53098">
    <property type="entry name" value="Ribonuclease H-like"/>
    <property type="match status" value="1"/>
</dbReference>
<dbReference type="PANTHER" id="PTHR46889">
    <property type="entry name" value="TRANSPOSASE INSF FOR INSERTION SEQUENCE IS3B-RELATED"/>
    <property type="match status" value="1"/>
</dbReference>
<keyword evidence="2" id="KW-1185">Reference proteome</keyword>
<sequence>MNHKRVARVMRSLELFGYSKKRKVITTVSDKTKTVFPDLVGRKFTADKPNQVYVGDIMYLPIADGSNMYLATVIDCYS</sequence>
<proteinExistence type="predicted"/>
<dbReference type="AlphaFoldDB" id="A0A6B8VTU6"/>
<evidence type="ECO:0000313" key="2">
    <source>
        <dbReference type="Proteomes" id="UP000424462"/>
    </source>
</evidence>
<dbReference type="InterPro" id="IPR012337">
    <property type="entry name" value="RNaseH-like_sf"/>
</dbReference>
<organism evidence="1 2">
    <name type="scientific">Corynebacterium occultum</name>
    <dbReference type="NCBI Taxonomy" id="2675219"/>
    <lineage>
        <taxon>Bacteria</taxon>
        <taxon>Bacillati</taxon>
        <taxon>Actinomycetota</taxon>
        <taxon>Actinomycetes</taxon>
        <taxon>Mycobacteriales</taxon>
        <taxon>Corynebacteriaceae</taxon>
        <taxon>Corynebacterium</taxon>
    </lineage>
</organism>